<evidence type="ECO:0000259" key="2">
    <source>
        <dbReference type="Pfam" id="PF00472"/>
    </source>
</evidence>
<dbReference type="GO" id="GO:0070126">
    <property type="term" value="P:mitochondrial translational termination"/>
    <property type="evidence" value="ECO:0007669"/>
    <property type="project" value="TreeGrafter"/>
</dbReference>
<dbReference type="GO" id="GO:0005762">
    <property type="term" value="C:mitochondrial large ribosomal subunit"/>
    <property type="evidence" value="ECO:0007669"/>
    <property type="project" value="TreeGrafter"/>
</dbReference>
<comment type="caution">
    <text evidence="3">The sequence shown here is derived from an EMBL/GenBank/DDBJ whole genome shotgun (WGS) entry which is preliminary data.</text>
</comment>
<dbReference type="InterPro" id="IPR000352">
    <property type="entry name" value="Pep_chain_release_fac_I"/>
</dbReference>
<dbReference type="EMBL" id="JAIZPD010000012">
    <property type="protein sequence ID" value="KAH0959713.1"/>
    <property type="molecule type" value="Genomic_DNA"/>
</dbReference>
<evidence type="ECO:0000256" key="1">
    <source>
        <dbReference type="SAM" id="MobiDB-lite"/>
    </source>
</evidence>
<protein>
    <submittedName>
        <fullName evidence="3">RF-1 domain-containing protein</fullName>
    </submittedName>
</protein>
<evidence type="ECO:0000313" key="4">
    <source>
        <dbReference type="Proteomes" id="UP000824596"/>
    </source>
</evidence>
<proteinExistence type="predicted"/>
<dbReference type="RefSeq" id="XP_044717226.1">
    <property type="nucleotide sequence ID" value="XM_044867966.1"/>
</dbReference>
<feature type="compositionally biased region" description="Basic and acidic residues" evidence="1">
    <location>
        <begin position="155"/>
        <end position="164"/>
    </location>
</feature>
<dbReference type="Pfam" id="PF00472">
    <property type="entry name" value="RF-1"/>
    <property type="match status" value="1"/>
</dbReference>
<dbReference type="AlphaFoldDB" id="A0A9P8MP16"/>
<feature type="domain" description="Prokaryotic-type class I peptide chain release factors" evidence="2">
    <location>
        <begin position="64"/>
        <end position="160"/>
    </location>
</feature>
<feature type="region of interest" description="Disordered" evidence="1">
    <location>
        <begin position="146"/>
        <end position="170"/>
    </location>
</feature>
<accession>A0A9P8MP16</accession>
<dbReference type="GO" id="GO:0016150">
    <property type="term" value="F:translation release factor activity, codon nonspecific"/>
    <property type="evidence" value="ECO:0007669"/>
    <property type="project" value="TreeGrafter"/>
</dbReference>
<dbReference type="OrthoDB" id="270639at2759"/>
<evidence type="ECO:0000313" key="3">
    <source>
        <dbReference type="EMBL" id="KAH0959713.1"/>
    </source>
</evidence>
<dbReference type="GO" id="GO:0004045">
    <property type="term" value="F:peptidyl-tRNA hydrolase activity"/>
    <property type="evidence" value="ECO:0007669"/>
    <property type="project" value="TreeGrafter"/>
</dbReference>
<sequence>MQFISRVSRVTPWTRLALTRCPLTTARFKRYQAFDAQLDQEALTEARSWYRKFDASHLPRGSTTYARSSGPGGQHVNKTETKAITAFPVKDLVSMLPQSLHSGIRASKYYTASNDSLTFHAQTRRSRTANTDENRRKLMEEVSRVYREQVPSETSGDKKQKHGEMWVSPS</sequence>
<dbReference type="PANTHER" id="PTHR11075:SF54">
    <property type="entry name" value="LARGE RIBOSOMAL SUBUNIT PROTEIN ML62"/>
    <property type="match status" value="1"/>
</dbReference>
<reference evidence="3" key="1">
    <citation type="submission" date="2021-09" db="EMBL/GenBank/DDBJ databases">
        <title>A high-quality genome of the endoparasitic fungus Hirsutella rhossiliensis with a comparison of Hirsutella genomes reveals transposable elements contributing to genome size variation.</title>
        <authorList>
            <person name="Lin R."/>
            <person name="Jiao Y."/>
            <person name="Sun X."/>
            <person name="Ling J."/>
            <person name="Xie B."/>
            <person name="Cheng X."/>
        </authorList>
    </citation>
    <scope>NUCLEOTIDE SEQUENCE</scope>
    <source>
        <strain evidence="3">HR02</strain>
    </source>
</reference>
<dbReference type="InterPro" id="IPR052104">
    <property type="entry name" value="Mito_Release_Factor_mL62"/>
</dbReference>
<name>A0A9P8MP16_9HYPO</name>
<dbReference type="Gene3D" id="3.30.160.20">
    <property type="match status" value="1"/>
</dbReference>
<dbReference type="SUPFAM" id="SSF110916">
    <property type="entry name" value="Peptidyl-tRNA hydrolase domain-like"/>
    <property type="match status" value="1"/>
</dbReference>
<dbReference type="GeneID" id="68358624"/>
<organism evidence="3 4">
    <name type="scientific">Hirsutella rhossiliensis</name>
    <dbReference type="NCBI Taxonomy" id="111463"/>
    <lineage>
        <taxon>Eukaryota</taxon>
        <taxon>Fungi</taxon>
        <taxon>Dikarya</taxon>
        <taxon>Ascomycota</taxon>
        <taxon>Pezizomycotina</taxon>
        <taxon>Sordariomycetes</taxon>
        <taxon>Hypocreomycetidae</taxon>
        <taxon>Hypocreales</taxon>
        <taxon>Ophiocordycipitaceae</taxon>
        <taxon>Hirsutella</taxon>
    </lineage>
</organism>
<keyword evidence="4" id="KW-1185">Reference proteome</keyword>
<gene>
    <name evidence="3" type="ORF">HRG_09495</name>
</gene>
<dbReference type="Proteomes" id="UP000824596">
    <property type="component" value="Unassembled WGS sequence"/>
</dbReference>
<dbReference type="PANTHER" id="PTHR11075">
    <property type="entry name" value="PEPTIDE CHAIN RELEASE FACTOR"/>
    <property type="match status" value="1"/>
</dbReference>